<protein>
    <submittedName>
        <fullName evidence="1">Inhibitor of sigma-G Gin</fullName>
    </submittedName>
</protein>
<gene>
    <name evidence="1" type="ORF">CLFO_00730</name>
</gene>
<accession>A0AAC9RHV0</accession>
<proteinExistence type="predicted"/>
<evidence type="ECO:0000313" key="1">
    <source>
        <dbReference type="EMBL" id="ARE85757.1"/>
    </source>
</evidence>
<dbReference type="Pfam" id="PF10764">
    <property type="entry name" value="Gin"/>
    <property type="match status" value="1"/>
</dbReference>
<sequence>MKINKFFIRLVKKMTEELQCYMCNDETSTGILLLNQYICRRCEEELVSTPVDQLKYEIFKRKIKDIWQQFLQEA</sequence>
<name>A0AAC9RHV0_9CLOT</name>
<dbReference type="InterPro" id="IPR019700">
    <property type="entry name" value="Sigma-G_inhibitor_Gin"/>
</dbReference>
<dbReference type="EMBL" id="CP020559">
    <property type="protein sequence ID" value="ARE85757.1"/>
    <property type="molecule type" value="Genomic_DNA"/>
</dbReference>
<evidence type="ECO:0000313" key="2">
    <source>
        <dbReference type="Proteomes" id="UP000192478"/>
    </source>
</evidence>
<dbReference type="Proteomes" id="UP000192478">
    <property type="component" value="Chromosome"/>
</dbReference>
<dbReference type="RefSeq" id="WP_081561861.1">
    <property type="nucleotide sequence ID" value="NZ_CP017603.1"/>
</dbReference>
<dbReference type="AlphaFoldDB" id="A0AAC9RHV0"/>
<reference evidence="1 2" key="1">
    <citation type="submission" date="2017-03" db="EMBL/GenBank/DDBJ databases">
        <title>Complete sequence of Clostridium formicaceticum DSM 92.</title>
        <authorList>
            <person name="Poehlein A."/>
            <person name="Karl M."/>
            <person name="Bengelsdorf F.R."/>
            <person name="Duerre P."/>
            <person name="Daniel R."/>
        </authorList>
    </citation>
    <scope>NUCLEOTIDE SEQUENCE [LARGE SCALE GENOMIC DNA]</scope>
    <source>
        <strain evidence="1 2">DSM 92</strain>
    </source>
</reference>
<organism evidence="1 2">
    <name type="scientific">Clostridium formicaceticum</name>
    <dbReference type="NCBI Taxonomy" id="1497"/>
    <lineage>
        <taxon>Bacteria</taxon>
        <taxon>Bacillati</taxon>
        <taxon>Bacillota</taxon>
        <taxon>Clostridia</taxon>
        <taxon>Eubacteriales</taxon>
        <taxon>Clostridiaceae</taxon>
        <taxon>Clostridium</taxon>
    </lineage>
</organism>